<dbReference type="AlphaFoldDB" id="C7RTQ8"/>
<feature type="signal peptide" evidence="1">
    <location>
        <begin position="1"/>
        <end position="25"/>
    </location>
</feature>
<evidence type="ECO:0000256" key="1">
    <source>
        <dbReference type="SAM" id="SignalP"/>
    </source>
</evidence>
<dbReference type="OrthoDB" id="9814383at2"/>
<evidence type="ECO:0000259" key="2">
    <source>
        <dbReference type="Pfam" id="PF01433"/>
    </source>
</evidence>
<dbReference type="EMBL" id="CP001715">
    <property type="protein sequence ID" value="ACV34884.1"/>
    <property type="molecule type" value="Genomic_DNA"/>
</dbReference>
<keyword evidence="3" id="KW-0645">Protease</keyword>
<dbReference type="KEGG" id="app:CAP2UW1_1569"/>
<dbReference type="Pfam" id="PF01433">
    <property type="entry name" value="Peptidase_M1"/>
    <property type="match status" value="1"/>
</dbReference>
<dbReference type="CDD" id="cd09604">
    <property type="entry name" value="M1_APN_like"/>
    <property type="match status" value="1"/>
</dbReference>
<dbReference type="HOGENOM" id="CLU_015077_0_0_4"/>
<protein>
    <submittedName>
        <fullName evidence="3">Aminopeptidase N-like protein</fullName>
    </submittedName>
</protein>
<keyword evidence="1" id="KW-0732">Signal</keyword>
<accession>C7RTQ8</accession>
<reference evidence="3" key="1">
    <citation type="submission" date="2009-08" db="EMBL/GenBank/DDBJ databases">
        <authorList>
            <consortium name="US DOE Joint Genome Institute"/>
            <person name="Lucas S."/>
            <person name="Copeland A."/>
            <person name="Lapidus A."/>
            <person name="Glavina del Rio T."/>
            <person name="Dalin E."/>
            <person name="Tice H."/>
            <person name="Bruce D."/>
            <person name="Barry K."/>
            <person name="Pitluck S."/>
            <person name="Lowry S."/>
            <person name="Larimer F."/>
            <person name="Land M."/>
            <person name="Hauser L."/>
            <person name="Kyrpides N."/>
            <person name="Ivanova N."/>
            <person name="McMahon K.D."/>
            <person name="Hugenholtz P."/>
        </authorList>
    </citation>
    <scope>NUCLEOTIDE SEQUENCE</scope>
    <source>
        <strain evidence="3">UW-1</strain>
    </source>
</reference>
<organism evidence="3">
    <name type="scientific">Accumulibacter regalis</name>
    <dbReference type="NCBI Taxonomy" id="522306"/>
    <lineage>
        <taxon>Bacteria</taxon>
        <taxon>Pseudomonadati</taxon>
        <taxon>Pseudomonadota</taxon>
        <taxon>Betaproteobacteria</taxon>
        <taxon>Candidatus Accumulibacter</taxon>
    </lineage>
</organism>
<dbReference type="STRING" id="522306.CAP2UW1_1569"/>
<gene>
    <name evidence="3" type="ordered locus">CAP2UW1_1569</name>
</gene>
<dbReference type="GO" id="GO:0004177">
    <property type="term" value="F:aminopeptidase activity"/>
    <property type="evidence" value="ECO:0007669"/>
    <property type="project" value="UniProtKB-KW"/>
</dbReference>
<keyword evidence="3" id="KW-0378">Hydrolase</keyword>
<dbReference type="Gene3D" id="1.10.390.10">
    <property type="entry name" value="Neutral Protease Domain 2"/>
    <property type="match status" value="1"/>
</dbReference>
<proteinExistence type="predicted"/>
<dbReference type="InterPro" id="IPR014782">
    <property type="entry name" value="Peptidase_M1_dom"/>
</dbReference>
<dbReference type="InterPro" id="IPR027268">
    <property type="entry name" value="Peptidase_M4/M1_CTD_sf"/>
</dbReference>
<dbReference type="GO" id="GO:0008270">
    <property type="term" value="F:zinc ion binding"/>
    <property type="evidence" value="ECO:0007669"/>
    <property type="project" value="InterPro"/>
</dbReference>
<feature type="domain" description="Peptidase M1 membrane alanine aminopeptidase" evidence="2">
    <location>
        <begin position="365"/>
        <end position="574"/>
    </location>
</feature>
<dbReference type="GO" id="GO:0008237">
    <property type="term" value="F:metallopeptidase activity"/>
    <property type="evidence" value="ECO:0007669"/>
    <property type="project" value="InterPro"/>
</dbReference>
<keyword evidence="3" id="KW-0031">Aminopeptidase</keyword>
<dbReference type="SUPFAM" id="SSF55486">
    <property type="entry name" value="Metalloproteases ('zincins'), catalytic domain"/>
    <property type="match status" value="1"/>
</dbReference>
<dbReference type="eggNOG" id="COG0308">
    <property type="taxonomic scope" value="Bacteria"/>
</dbReference>
<reference evidence="3" key="2">
    <citation type="submission" date="2009-09" db="EMBL/GenBank/DDBJ databases">
        <title>Complete sequence of chromosome of Candidatus Accumulibacter phosphatis clade IIA str. UW-1.</title>
        <authorList>
            <consortium name="US DOE Joint Genome Institute"/>
            <person name="Martin H.G."/>
            <person name="Ivanova N."/>
            <person name="Kunin V."/>
            <person name="Warnecke F."/>
            <person name="Barry K."/>
            <person name="He S."/>
            <person name="Salamov A."/>
            <person name="Szeto E."/>
            <person name="Dalin E."/>
            <person name="Pangilinan J.L."/>
            <person name="Lapidus A."/>
            <person name="Lowry S."/>
            <person name="Kyrpides N.C."/>
            <person name="McMahon K.D."/>
            <person name="Hugenholtz P."/>
        </authorList>
    </citation>
    <scope>NUCLEOTIDE SEQUENCE [LARGE SCALE GENOMIC DNA]</scope>
    <source>
        <strain evidence="3">UW-1</strain>
    </source>
</reference>
<name>C7RTQ8_ACCRE</name>
<evidence type="ECO:0000313" key="3">
    <source>
        <dbReference type="EMBL" id="ACV34884.1"/>
    </source>
</evidence>
<sequence length="675" mass="74971" precursor="true">MRTVLNFMVCGALSAALVFPIAARAESADGRADAPPWVITNGQPDAGLYMPREVQQAYAKGTRSPDGRPGSNYWQNHAEHRIRISLNPPGRRVQGEQEIVYTNHSPSPLTSLVFRLYMDAHHPAAMREKPVDAKFLTQGITVEQFSIDGKTIDWNNPAEPQAEYNTPGSTLHAVTLATPIPPKGSVHIRMRWHYDLVADKGWKEGAIDETSYFLAYFFPRVTNYSDHGGWDYAPFTLGREFNNDFADFRVEVDVPRDYVVWATGTLQNAAEVLQPAVLRRLETSFKSDEVVNLAQMADAKAGKVTARDKRLVWKWQAEHVPDFAIALSNHYRWDAASVVVDPVSGRRTSVQAAYPDSATDFTPMVNVAQKTLQFASTVYPGVPYPYPKTTIVLGSADEEYPMMVNDGSNVHNHFAATLPENAYTGFVASHELLHSWFPFYMGINEKRYPFMDEGWTTAFEYLLNREVLGVPTADGLFKGFRSSALALPLSSMDLPIITPHDALFAQSAVFGFNQYGKAALGYLALKDLMGDAAFRTALHTFMARWNGKRPLPWDMFNSFNNAGVGNYTWFFRNWFFSHNYIDLALDGVRSKGGVQTVAVRNPGGMAVPFDLVLAYTDGSSERAHRTPAVWQADGRRTEVRLPAGKALKSVSLDTGIFGDANPADNAWAADKAGAR</sequence>
<feature type="chain" id="PRO_5002984183" evidence="1">
    <location>
        <begin position="26"/>
        <end position="675"/>
    </location>
</feature>